<feature type="transmembrane region" description="Helical" evidence="7">
    <location>
        <begin position="80"/>
        <end position="99"/>
    </location>
</feature>
<dbReference type="OrthoDB" id="8914197at2759"/>
<dbReference type="GO" id="GO:0005789">
    <property type="term" value="C:endoplasmic reticulum membrane"/>
    <property type="evidence" value="ECO:0007669"/>
    <property type="project" value="UniProtKB-SubCell"/>
</dbReference>
<dbReference type="InterPro" id="IPR009787">
    <property type="entry name" value="Jagunal"/>
</dbReference>
<evidence type="ECO:0000256" key="3">
    <source>
        <dbReference type="ARBA" id="ARBA00022692"/>
    </source>
</evidence>
<reference evidence="8" key="1">
    <citation type="submission" date="2016-07" db="EMBL/GenBank/DDBJ databases">
        <authorList>
            <person name="Bretaudeau A."/>
        </authorList>
    </citation>
    <scope>NUCLEOTIDE SEQUENCE</scope>
    <source>
        <strain evidence="8">Rice</strain>
        <tissue evidence="8">Whole body</tissue>
    </source>
</reference>
<dbReference type="CTD" id="40714"/>
<feature type="transmembrane region" description="Helical" evidence="7">
    <location>
        <begin position="111"/>
        <end position="129"/>
    </location>
</feature>
<evidence type="ECO:0000256" key="4">
    <source>
        <dbReference type="ARBA" id="ARBA00022824"/>
    </source>
</evidence>
<evidence type="ECO:0000256" key="7">
    <source>
        <dbReference type="SAM" id="Phobius"/>
    </source>
</evidence>
<organism evidence="8">
    <name type="scientific">Spodoptera frugiperda</name>
    <name type="common">Fall armyworm</name>
    <dbReference type="NCBI Taxonomy" id="7108"/>
    <lineage>
        <taxon>Eukaryota</taxon>
        <taxon>Metazoa</taxon>
        <taxon>Ecdysozoa</taxon>
        <taxon>Arthropoda</taxon>
        <taxon>Hexapoda</taxon>
        <taxon>Insecta</taxon>
        <taxon>Pterygota</taxon>
        <taxon>Neoptera</taxon>
        <taxon>Endopterygota</taxon>
        <taxon>Lepidoptera</taxon>
        <taxon>Glossata</taxon>
        <taxon>Ditrysia</taxon>
        <taxon>Noctuoidea</taxon>
        <taxon>Noctuidae</taxon>
        <taxon>Amphipyrinae</taxon>
        <taxon>Spodoptera</taxon>
    </lineage>
</organism>
<keyword evidence="6 7" id="KW-0472">Membrane</keyword>
<dbReference type="PANTHER" id="PTHR20955:SF1">
    <property type="entry name" value="PROTEIN JAGUNAL HOMOLOG 1"/>
    <property type="match status" value="1"/>
</dbReference>
<keyword evidence="3 7" id="KW-0812">Transmembrane</keyword>
<name>A0A2H1VAW0_SPOFR</name>
<comment type="subcellular location">
    <subcellularLocation>
        <location evidence="1">Endoplasmic reticulum membrane</location>
        <topology evidence="1">Multi-pass membrane protein</topology>
    </subcellularLocation>
</comment>
<dbReference type="RefSeq" id="XP_035453070.1">
    <property type="nucleotide sequence ID" value="XM_035597177.2"/>
</dbReference>
<keyword evidence="4" id="KW-0256">Endoplasmic reticulum</keyword>
<protein>
    <submittedName>
        <fullName evidence="10">Protein jagunal</fullName>
    </submittedName>
    <submittedName>
        <fullName evidence="8">SFRICE_035686</fullName>
    </submittedName>
</protein>
<dbReference type="GeneID" id="118278104"/>
<dbReference type="Pfam" id="PF07086">
    <property type="entry name" value="Jagunal"/>
    <property type="match status" value="1"/>
</dbReference>
<dbReference type="AlphaFoldDB" id="A0A2H1VAW0"/>
<evidence type="ECO:0000256" key="5">
    <source>
        <dbReference type="ARBA" id="ARBA00022989"/>
    </source>
</evidence>
<sequence length="198" mass="23267">MASRGGIMVTGTNGADFEHREKIAAQYQISALNKSRLKYCMFFHHIMFLVMLAKLSADILDKLDIFILEIEELQIPQPLWWEYIWCLSLLLSFLGLSAIKRNNIKYLRRYMYGITALGFGPLLYCVLYYCGDVWRYLTMDADEDDSSEVDIELWQGYPYGLLWYAFVLLASQIHFFQLYFSYNLLKAWRARGALRKSD</sequence>
<evidence type="ECO:0000313" key="10">
    <source>
        <dbReference type="RefSeq" id="XP_035453070.1"/>
    </source>
</evidence>
<dbReference type="PANTHER" id="PTHR20955">
    <property type="entry name" value="PROTEIN JAGUNAL HOMOLOG 1"/>
    <property type="match status" value="1"/>
</dbReference>
<comment type="similarity">
    <text evidence="2">Belongs to the jagunal family.</text>
</comment>
<dbReference type="GO" id="GO:0007029">
    <property type="term" value="P:endoplasmic reticulum organization"/>
    <property type="evidence" value="ECO:0007669"/>
    <property type="project" value="InterPro"/>
</dbReference>
<evidence type="ECO:0000313" key="9">
    <source>
        <dbReference type="Proteomes" id="UP000829999"/>
    </source>
</evidence>
<gene>
    <name evidence="10" type="primary">LOC118278104</name>
    <name evidence="8" type="ORF">SFRICE_035686</name>
</gene>
<keyword evidence="5 7" id="KW-1133">Transmembrane helix</keyword>
<proteinExistence type="inferred from homology"/>
<dbReference type="EMBL" id="ODYU01001323">
    <property type="protein sequence ID" value="SOQ37354.1"/>
    <property type="molecule type" value="Genomic_DNA"/>
</dbReference>
<evidence type="ECO:0000256" key="6">
    <source>
        <dbReference type="ARBA" id="ARBA00023136"/>
    </source>
</evidence>
<reference evidence="10" key="2">
    <citation type="submission" date="2025-04" db="UniProtKB">
        <authorList>
            <consortium name="RefSeq"/>
        </authorList>
    </citation>
    <scope>IDENTIFICATION</scope>
    <source>
        <tissue evidence="10">Whole larval tissue</tissue>
    </source>
</reference>
<evidence type="ECO:0000256" key="1">
    <source>
        <dbReference type="ARBA" id="ARBA00004477"/>
    </source>
</evidence>
<feature type="transmembrane region" description="Helical" evidence="7">
    <location>
        <begin position="39"/>
        <end position="60"/>
    </location>
</feature>
<dbReference type="Proteomes" id="UP000829999">
    <property type="component" value="Chromosome 18"/>
</dbReference>
<evidence type="ECO:0000313" key="8">
    <source>
        <dbReference type="EMBL" id="SOQ37354.1"/>
    </source>
</evidence>
<accession>A0A2H1VAW0</accession>
<keyword evidence="9" id="KW-1185">Reference proteome</keyword>
<dbReference type="GO" id="GO:0016192">
    <property type="term" value="P:vesicle-mediated transport"/>
    <property type="evidence" value="ECO:0007669"/>
    <property type="project" value="TreeGrafter"/>
</dbReference>
<evidence type="ECO:0000256" key="2">
    <source>
        <dbReference type="ARBA" id="ARBA00008462"/>
    </source>
</evidence>
<feature type="transmembrane region" description="Helical" evidence="7">
    <location>
        <begin position="161"/>
        <end position="185"/>
    </location>
</feature>